<proteinExistence type="predicted"/>
<sequence>MWGFFLRYIYIIIHENAEYHLPYSNFYTQTIKFTNIKLQAIHCLKISQQSTPPIQKPLINPQLHRCLNSTFPRQPLPSAAVFSEKVSRRRKNIPPDSMFGQRNPVGYFFSSCVPSEPAPFRLSPNKTYAIPSRCDKISLDYDKTEEFSYDI</sequence>
<dbReference type="Proteomes" id="UP000095727">
    <property type="component" value="Unassembled WGS sequence"/>
</dbReference>
<reference evidence="1 2" key="1">
    <citation type="submission" date="2015-09" db="EMBL/GenBank/DDBJ databases">
        <authorList>
            <consortium name="Pathogen Informatics"/>
        </authorList>
    </citation>
    <scope>NUCLEOTIDE SEQUENCE [LARGE SCALE GENOMIC DNA]</scope>
    <source>
        <strain evidence="1 2">2789STDY5834962</strain>
    </source>
</reference>
<evidence type="ECO:0000313" key="2">
    <source>
        <dbReference type="Proteomes" id="UP000095727"/>
    </source>
</evidence>
<protein>
    <submittedName>
        <fullName evidence="1">Uncharacterized protein</fullName>
    </submittedName>
</protein>
<dbReference type="EMBL" id="CYXR01000018">
    <property type="protein sequence ID" value="CUN04510.1"/>
    <property type="molecule type" value="Genomic_DNA"/>
</dbReference>
<accession>A0A173TQ66</accession>
<name>A0A173TQ66_9FIRM</name>
<organism evidence="1 2">
    <name type="scientific">Coprococcus comes</name>
    <dbReference type="NCBI Taxonomy" id="410072"/>
    <lineage>
        <taxon>Bacteria</taxon>
        <taxon>Bacillati</taxon>
        <taxon>Bacillota</taxon>
        <taxon>Clostridia</taxon>
        <taxon>Lachnospirales</taxon>
        <taxon>Lachnospiraceae</taxon>
        <taxon>Coprococcus</taxon>
    </lineage>
</organism>
<evidence type="ECO:0000313" key="1">
    <source>
        <dbReference type="EMBL" id="CUN04510.1"/>
    </source>
</evidence>
<dbReference type="AlphaFoldDB" id="A0A173TQ66"/>
<gene>
    <name evidence="1" type="ORF">ERS852574_02348</name>
</gene>